<reference evidence="2 3" key="1">
    <citation type="journal article" date="2019" name="Nat. Ecol. Evol.">
        <title>Megaphylogeny resolves global patterns of mushroom evolution.</title>
        <authorList>
            <person name="Varga T."/>
            <person name="Krizsan K."/>
            <person name="Foldi C."/>
            <person name="Dima B."/>
            <person name="Sanchez-Garcia M."/>
            <person name="Sanchez-Ramirez S."/>
            <person name="Szollosi G.J."/>
            <person name="Szarkandi J.G."/>
            <person name="Papp V."/>
            <person name="Albert L."/>
            <person name="Andreopoulos W."/>
            <person name="Angelini C."/>
            <person name="Antonin V."/>
            <person name="Barry K.W."/>
            <person name="Bougher N.L."/>
            <person name="Buchanan P."/>
            <person name="Buyck B."/>
            <person name="Bense V."/>
            <person name="Catcheside P."/>
            <person name="Chovatia M."/>
            <person name="Cooper J."/>
            <person name="Damon W."/>
            <person name="Desjardin D."/>
            <person name="Finy P."/>
            <person name="Geml J."/>
            <person name="Haridas S."/>
            <person name="Hughes K."/>
            <person name="Justo A."/>
            <person name="Karasinski D."/>
            <person name="Kautmanova I."/>
            <person name="Kiss B."/>
            <person name="Kocsube S."/>
            <person name="Kotiranta H."/>
            <person name="LaButti K.M."/>
            <person name="Lechner B.E."/>
            <person name="Liimatainen K."/>
            <person name="Lipzen A."/>
            <person name="Lukacs Z."/>
            <person name="Mihaltcheva S."/>
            <person name="Morgado L.N."/>
            <person name="Niskanen T."/>
            <person name="Noordeloos M.E."/>
            <person name="Ohm R.A."/>
            <person name="Ortiz-Santana B."/>
            <person name="Ovrebo C."/>
            <person name="Racz N."/>
            <person name="Riley R."/>
            <person name="Savchenko A."/>
            <person name="Shiryaev A."/>
            <person name="Soop K."/>
            <person name="Spirin V."/>
            <person name="Szebenyi C."/>
            <person name="Tomsovsky M."/>
            <person name="Tulloss R.E."/>
            <person name="Uehling J."/>
            <person name="Grigoriev I.V."/>
            <person name="Vagvolgyi C."/>
            <person name="Papp T."/>
            <person name="Martin F.M."/>
            <person name="Miettinen O."/>
            <person name="Hibbett D.S."/>
            <person name="Nagy L.G."/>
        </authorList>
    </citation>
    <scope>NUCLEOTIDE SEQUENCE [LARGE SCALE GENOMIC DNA]</scope>
    <source>
        <strain evidence="2 3">CBS 309.79</strain>
    </source>
</reference>
<feature type="compositionally biased region" description="Acidic residues" evidence="1">
    <location>
        <begin position="214"/>
        <end position="226"/>
    </location>
</feature>
<feature type="compositionally biased region" description="Pro residues" evidence="1">
    <location>
        <begin position="16"/>
        <end position="32"/>
    </location>
</feature>
<evidence type="ECO:0000256" key="1">
    <source>
        <dbReference type="SAM" id="MobiDB-lite"/>
    </source>
</evidence>
<evidence type="ECO:0000313" key="2">
    <source>
        <dbReference type="EMBL" id="TFL05680.1"/>
    </source>
</evidence>
<dbReference type="AlphaFoldDB" id="A0A5C3QY28"/>
<dbReference type="Proteomes" id="UP000305067">
    <property type="component" value="Unassembled WGS sequence"/>
</dbReference>
<accession>A0A5C3QY28</accession>
<feature type="compositionally biased region" description="Basic and acidic residues" evidence="1">
    <location>
        <begin position="172"/>
        <end position="183"/>
    </location>
</feature>
<keyword evidence="3" id="KW-1185">Reference proteome</keyword>
<feature type="region of interest" description="Disordered" evidence="1">
    <location>
        <begin position="213"/>
        <end position="245"/>
    </location>
</feature>
<proteinExistence type="predicted"/>
<evidence type="ECO:0000313" key="3">
    <source>
        <dbReference type="Proteomes" id="UP000305067"/>
    </source>
</evidence>
<sequence length="277" mass="30753">MPQVPRASPTRRTSNVPPPGFRVPPRPKPPPITSLDADELRSLRDKNNRILASPGASTSTYVQRVANEQTAIEARLADIEGLRSIDAGMRGITIGSGGAMDVDKPKTPALSRTQAAKRNALSKAVSHPYLRASAAEVPIVSIQSIASRNESGGAFSFEDAMQLEREAYLRDKERQQRREEKQHRAAVPSLPQSLSKQEQEARILAFMNYTMTDSDLEDEDDDDDSDPGTWFDGQDEDGVKGQNIVLPDVEDFSDVIRLDESRIPYNIFYEPRDNDQC</sequence>
<protein>
    <submittedName>
        <fullName evidence="2">Uncharacterized protein</fullName>
    </submittedName>
</protein>
<dbReference type="OrthoDB" id="68090at2759"/>
<organism evidence="2 3">
    <name type="scientific">Pterulicium gracile</name>
    <dbReference type="NCBI Taxonomy" id="1884261"/>
    <lineage>
        <taxon>Eukaryota</taxon>
        <taxon>Fungi</taxon>
        <taxon>Dikarya</taxon>
        <taxon>Basidiomycota</taxon>
        <taxon>Agaricomycotina</taxon>
        <taxon>Agaricomycetes</taxon>
        <taxon>Agaricomycetidae</taxon>
        <taxon>Agaricales</taxon>
        <taxon>Pleurotineae</taxon>
        <taxon>Pterulaceae</taxon>
        <taxon>Pterulicium</taxon>
    </lineage>
</organism>
<feature type="region of interest" description="Disordered" evidence="1">
    <location>
        <begin position="1"/>
        <end position="38"/>
    </location>
</feature>
<feature type="region of interest" description="Disordered" evidence="1">
    <location>
        <begin position="172"/>
        <end position="197"/>
    </location>
</feature>
<dbReference type="EMBL" id="ML178816">
    <property type="protein sequence ID" value="TFL05680.1"/>
    <property type="molecule type" value="Genomic_DNA"/>
</dbReference>
<gene>
    <name evidence="2" type="ORF">BDV98DRAFT_601022</name>
</gene>
<name>A0A5C3QY28_9AGAR</name>
<dbReference type="STRING" id="1884261.A0A5C3QY28"/>